<feature type="transmembrane region" description="Helical" evidence="1">
    <location>
        <begin position="166"/>
        <end position="185"/>
    </location>
</feature>
<dbReference type="PANTHER" id="PTHR23028">
    <property type="entry name" value="ACETYLTRANSFERASE"/>
    <property type="match status" value="1"/>
</dbReference>
<dbReference type="Pfam" id="PF19040">
    <property type="entry name" value="SGNH"/>
    <property type="match status" value="1"/>
</dbReference>
<dbReference type="KEGG" id="csi:P262_01713"/>
<evidence type="ECO:0000259" key="2">
    <source>
        <dbReference type="Pfam" id="PF01757"/>
    </source>
</evidence>
<evidence type="ECO:0000313" key="5">
    <source>
        <dbReference type="Proteomes" id="UP000018545"/>
    </source>
</evidence>
<gene>
    <name evidence="4" type="ORF">P262_01713</name>
</gene>
<feature type="transmembrane region" description="Helical" evidence="1">
    <location>
        <begin position="34"/>
        <end position="54"/>
    </location>
</feature>
<proteinExistence type="predicted"/>
<feature type="transmembrane region" description="Helical" evidence="1">
    <location>
        <begin position="331"/>
        <end position="350"/>
    </location>
</feature>
<feature type="domain" description="SGNH" evidence="3">
    <location>
        <begin position="395"/>
        <end position="606"/>
    </location>
</feature>
<dbReference type="HOGENOM" id="CLU_005679_10_1_6"/>
<feature type="domain" description="Acyltransferase 3" evidence="2">
    <location>
        <begin position="8"/>
        <end position="320"/>
    </location>
</feature>
<dbReference type="InterPro" id="IPR050879">
    <property type="entry name" value="Acyltransferase_3"/>
</dbReference>
<accession>V5TWE8</accession>
<feature type="transmembrane region" description="Helical" evidence="1">
    <location>
        <begin position="275"/>
        <end position="292"/>
    </location>
</feature>
<feature type="transmembrane region" description="Helical" evidence="1">
    <location>
        <begin position="191"/>
        <end position="211"/>
    </location>
</feature>
<dbReference type="GO" id="GO:0009103">
    <property type="term" value="P:lipopolysaccharide biosynthetic process"/>
    <property type="evidence" value="ECO:0007669"/>
    <property type="project" value="TreeGrafter"/>
</dbReference>
<keyword evidence="1" id="KW-0472">Membrane</keyword>
<feature type="transmembrane region" description="Helical" evidence="1">
    <location>
        <begin position="223"/>
        <end position="239"/>
    </location>
</feature>
<evidence type="ECO:0000313" key="4">
    <source>
        <dbReference type="EMBL" id="AHB69586.1"/>
    </source>
</evidence>
<feature type="transmembrane region" description="Helical" evidence="1">
    <location>
        <begin position="304"/>
        <end position="324"/>
    </location>
</feature>
<feature type="transmembrane region" description="Helical" evidence="1">
    <location>
        <begin position="245"/>
        <end position="263"/>
    </location>
</feature>
<dbReference type="Pfam" id="PF01757">
    <property type="entry name" value="Acyl_transf_3"/>
    <property type="match status" value="1"/>
</dbReference>
<reference evidence="4 5" key="1">
    <citation type="journal article" date="2014" name="Genome Announc.">
        <title>Complete Genome Sequence of Cronobacter sakazakii Strain CMCC 45402.</title>
        <authorList>
            <person name="Zhao Z."/>
            <person name="Wang L."/>
            <person name="Wang B."/>
            <person name="Liang H."/>
            <person name="Ye Q."/>
            <person name="Zeng M."/>
        </authorList>
    </citation>
    <scope>NUCLEOTIDE SEQUENCE [LARGE SCALE GENOMIC DNA]</scope>
    <source>
        <strain evidence="5">45402</strain>
    </source>
</reference>
<dbReference type="GO" id="GO:0016747">
    <property type="term" value="F:acyltransferase activity, transferring groups other than amino-acyl groups"/>
    <property type="evidence" value="ECO:0007669"/>
    <property type="project" value="InterPro"/>
</dbReference>
<keyword evidence="1" id="KW-1133">Transmembrane helix</keyword>
<dbReference type="PATRIC" id="fig|1401659.3.peg.1216"/>
<evidence type="ECO:0000259" key="3">
    <source>
        <dbReference type="Pfam" id="PF19040"/>
    </source>
</evidence>
<dbReference type="AlphaFoldDB" id="V5TWE8"/>
<protein>
    <recommendedName>
        <fullName evidence="6">Acyltransferase</fullName>
    </recommendedName>
</protein>
<feature type="transmembrane region" description="Helical" evidence="1">
    <location>
        <begin position="75"/>
        <end position="94"/>
    </location>
</feature>
<dbReference type="InterPro" id="IPR043968">
    <property type="entry name" value="SGNH"/>
</dbReference>
<feature type="transmembrane region" description="Helical" evidence="1">
    <location>
        <begin position="12"/>
        <end position="28"/>
    </location>
</feature>
<organism evidence="4 5">
    <name type="scientific">Cronobacter malonaticus</name>
    <dbReference type="NCBI Taxonomy" id="413503"/>
    <lineage>
        <taxon>Bacteria</taxon>
        <taxon>Pseudomonadati</taxon>
        <taxon>Pseudomonadota</taxon>
        <taxon>Gammaproteobacteria</taxon>
        <taxon>Enterobacterales</taxon>
        <taxon>Enterobacteriaceae</taxon>
        <taxon>Cronobacter</taxon>
    </lineage>
</organism>
<dbReference type="PANTHER" id="PTHR23028:SF53">
    <property type="entry name" value="ACYL_TRANSF_3 DOMAIN-CONTAINING PROTEIN"/>
    <property type="match status" value="1"/>
</dbReference>
<feature type="transmembrane region" description="Helical" evidence="1">
    <location>
        <begin position="144"/>
        <end position="161"/>
    </location>
</feature>
<dbReference type="Proteomes" id="UP000018545">
    <property type="component" value="Chromosome"/>
</dbReference>
<dbReference type="EMBL" id="CP006731">
    <property type="protein sequence ID" value="AHB69586.1"/>
    <property type="molecule type" value="Genomic_DNA"/>
</dbReference>
<dbReference type="GO" id="GO:0016020">
    <property type="term" value="C:membrane"/>
    <property type="evidence" value="ECO:0007669"/>
    <property type="project" value="TreeGrafter"/>
</dbReference>
<sequence>MAETRFRYDINALRALAVLSVVLFHFAPDLVPGGFVGVDIFFVISGCLMTSIIVRGNEKGNFSILGFYASRCKRIIPALSVMISLVLALGYLTIVPHDFQKLGLHSRDSLFFISNITYFFESGYFDVDSLEKFLLHTWSLSVEWQFYLIYPLIISVIYFLGKQKSLALAITTLFIASFIVSVVITKKSPSQAYFMIYTRAWEMLAGGLAFIFQLKIIGRWRSLLLFASIASIAICVFAFDSKTPWPGYGALVPVISTAIIISLSPPKSHLHCNPVIQKLGLWSYSIYLYHWPVIVFAKKFDHDLSFASFAAITMSLSLISYYLVERTRFNAIFILSFTFLVACIAHLLSLDGAAYRASNLLKVKAENYNELYNPWIMYRGLQKSPFKINVSSVKKAQYILAGDSFALMYVEAMKRQGRSFEVIAYESCNTTSINSSYASSEACLKMKDEFVKRASQDDGLPVLISQSWDIYLSGLTKDQASIQVGRYIERISNINNNRQFYILGSYHQPSFNPYTCLTSNEELKRSFATDFFLKRKCEDLENRNKDLSHIKYNLDDIFENAVKGHKNIHFIPTKEFQCSGDSCRIIYKGEPIIIRPHLTLFGADMFSKEELKVMGIH</sequence>
<name>V5TWE8_9ENTR</name>
<evidence type="ECO:0000256" key="1">
    <source>
        <dbReference type="SAM" id="Phobius"/>
    </source>
</evidence>
<dbReference type="InterPro" id="IPR002656">
    <property type="entry name" value="Acyl_transf_3_dom"/>
</dbReference>
<dbReference type="RefSeq" id="WP_023898323.1">
    <property type="nucleotide sequence ID" value="NC_023032.1"/>
</dbReference>
<keyword evidence="1" id="KW-0812">Transmembrane</keyword>
<evidence type="ECO:0008006" key="6">
    <source>
        <dbReference type="Google" id="ProtNLM"/>
    </source>
</evidence>